<name>A0A1L9V4N4_ASPGL</name>
<dbReference type="AlphaFoldDB" id="A0A1L9V4N4"/>
<keyword evidence="1" id="KW-1133">Transmembrane helix</keyword>
<protein>
    <submittedName>
        <fullName evidence="2">Uncharacterized protein</fullName>
    </submittedName>
</protein>
<keyword evidence="3" id="KW-1185">Reference proteome</keyword>
<dbReference type="GeneID" id="34455810"/>
<keyword evidence="1" id="KW-0472">Membrane</keyword>
<evidence type="ECO:0000313" key="3">
    <source>
        <dbReference type="Proteomes" id="UP000184300"/>
    </source>
</evidence>
<reference evidence="3" key="1">
    <citation type="journal article" date="2017" name="Genome Biol.">
        <title>Comparative genomics reveals high biological diversity and specific adaptations in the industrially and medically important fungal genus Aspergillus.</title>
        <authorList>
            <person name="de Vries R.P."/>
            <person name="Riley R."/>
            <person name="Wiebenga A."/>
            <person name="Aguilar-Osorio G."/>
            <person name="Amillis S."/>
            <person name="Uchima C.A."/>
            <person name="Anderluh G."/>
            <person name="Asadollahi M."/>
            <person name="Askin M."/>
            <person name="Barry K."/>
            <person name="Battaglia E."/>
            <person name="Bayram O."/>
            <person name="Benocci T."/>
            <person name="Braus-Stromeyer S.A."/>
            <person name="Caldana C."/>
            <person name="Canovas D."/>
            <person name="Cerqueira G.C."/>
            <person name="Chen F."/>
            <person name="Chen W."/>
            <person name="Choi C."/>
            <person name="Clum A."/>
            <person name="Dos Santos R.A."/>
            <person name="Damasio A.R."/>
            <person name="Diallinas G."/>
            <person name="Emri T."/>
            <person name="Fekete E."/>
            <person name="Flipphi M."/>
            <person name="Freyberg S."/>
            <person name="Gallo A."/>
            <person name="Gournas C."/>
            <person name="Habgood R."/>
            <person name="Hainaut M."/>
            <person name="Harispe M.L."/>
            <person name="Henrissat B."/>
            <person name="Hilden K.S."/>
            <person name="Hope R."/>
            <person name="Hossain A."/>
            <person name="Karabika E."/>
            <person name="Karaffa L."/>
            <person name="Karanyi Z."/>
            <person name="Krasevec N."/>
            <person name="Kuo A."/>
            <person name="Kusch H."/>
            <person name="LaButti K."/>
            <person name="Lagendijk E.L."/>
            <person name="Lapidus A."/>
            <person name="Levasseur A."/>
            <person name="Lindquist E."/>
            <person name="Lipzen A."/>
            <person name="Logrieco A.F."/>
            <person name="MacCabe A."/>
            <person name="Maekelae M.R."/>
            <person name="Malavazi I."/>
            <person name="Melin P."/>
            <person name="Meyer V."/>
            <person name="Mielnichuk N."/>
            <person name="Miskei M."/>
            <person name="Molnar A.P."/>
            <person name="Mule G."/>
            <person name="Ngan C.Y."/>
            <person name="Orejas M."/>
            <person name="Orosz E."/>
            <person name="Ouedraogo J.P."/>
            <person name="Overkamp K.M."/>
            <person name="Park H.-S."/>
            <person name="Perrone G."/>
            <person name="Piumi F."/>
            <person name="Punt P.J."/>
            <person name="Ram A.F."/>
            <person name="Ramon A."/>
            <person name="Rauscher S."/>
            <person name="Record E."/>
            <person name="Riano-Pachon D.M."/>
            <person name="Robert V."/>
            <person name="Roehrig J."/>
            <person name="Ruller R."/>
            <person name="Salamov A."/>
            <person name="Salih N.S."/>
            <person name="Samson R.A."/>
            <person name="Sandor E."/>
            <person name="Sanguinetti M."/>
            <person name="Schuetze T."/>
            <person name="Sepcic K."/>
            <person name="Shelest E."/>
            <person name="Sherlock G."/>
            <person name="Sophianopoulou V."/>
            <person name="Squina F.M."/>
            <person name="Sun H."/>
            <person name="Susca A."/>
            <person name="Todd R.B."/>
            <person name="Tsang A."/>
            <person name="Unkles S.E."/>
            <person name="van de Wiele N."/>
            <person name="van Rossen-Uffink D."/>
            <person name="Oliveira J.V."/>
            <person name="Vesth T.C."/>
            <person name="Visser J."/>
            <person name="Yu J.-H."/>
            <person name="Zhou M."/>
            <person name="Andersen M.R."/>
            <person name="Archer D.B."/>
            <person name="Baker S.E."/>
            <person name="Benoit I."/>
            <person name="Brakhage A.A."/>
            <person name="Braus G.H."/>
            <person name="Fischer R."/>
            <person name="Frisvad J.C."/>
            <person name="Goldman G.H."/>
            <person name="Houbraken J."/>
            <person name="Oakley B."/>
            <person name="Pocsi I."/>
            <person name="Scazzocchio C."/>
            <person name="Seiboth B."/>
            <person name="vanKuyk P.A."/>
            <person name="Wortman J."/>
            <person name="Dyer P.S."/>
            <person name="Grigoriev I.V."/>
        </authorList>
    </citation>
    <scope>NUCLEOTIDE SEQUENCE [LARGE SCALE GENOMIC DNA]</scope>
    <source>
        <strain evidence="3">CBS 516.65</strain>
    </source>
</reference>
<sequence length="141" mass="16733">MALLLPPTIPPRPRPFYHGSMTAFFECYFAGSIVLVYLARSRVPQRICDTQHVYSQESVQRPREKPAISASKKFDYQGHFHRPTDRFEGQVFDVCFCFDEARESCNWTGDPRMRFFAMRRTMRHRSKAEKGIRKQTLLRFY</sequence>
<feature type="transmembrane region" description="Helical" evidence="1">
    <location>
        <begin position="20"/>
        <end position="39"/>
    </location>
</feature>
<evidence type="ECO:0000313" key="2">
    <source>
        <dbReference type="EMBL" id="OJJ78878.1"/>
    </source>
</evidence>
<dbReference type="Proteomes" id="UP000184300">
    <property type="component" value="Unassembled WGS sequence"/>
</dbReference>
<accession>A0A1L9V4N4</accession>
<dbReference type="EMBL" id="KV878925">
    <property type="protein sequence ID" value="OJJ78878.1"/>
    <property type="molecule type" value="Genomic_DNA"/>
</dbReference>
<dbReference type="RefSeq" id="XP_022395576.1">
    <property type="nucleotide sequence ID" value="XM_022539549.1"/>
</dbReference>
<organism evidence="2 3">
    <name type="scientific">Aspergillus glaucus CBS 516.65</name>
    <dbReference type="NCBI Taxonomy" id="1160497"/>
    <lineage>
        <taxon>Eukaryota</taxon>
        <taxon>Fungi</taxon>
        <taxon>Dikarya</taxon>
        <taxon>Ascomycota</taxon>
        <taxon>Pezizomycotina</taxon>
        <taxon>Eurotiomycetes</taxon>
        <taxon>Eurotiomycetidae</taxon>
        <taxon>Eurotiales</taxon>
        <taxon>Aspergillaceae</taxon>
        <taxon>Aspergillus</taxon>
        <taxon>Aspergillus subgen. Aspergillus</taxon>
    </lineage>
</organism>
<dbReference type="VEuPathDB" id="FungiDB:ASPGLDRAFT_1091503"/>
<keyword evidence="1" id="KW-0812">Transmembrane</keyword>
<proteinExistence type="predicted"/>
<gene>
    <name evidence="2" type="ORF">ASPGLDRAFT_1091503</name>
</gene>
<evidence type="ECO:0000256" key="1">
    <source>
        <dbReference type="SAM" id="Phobius"/>
    </source>
</evidence>